<dbReference type="Gene3D" id="3.40.50.150">
    <property type="entry name" value="Vaccinia Virus protein VP39"/>
    <property type="match status" value="1"/>
</dbReference>
<proteinExistence type="inferred from homology"/>
<keyword evidence="3 10" id="KW-0489">Methyltransferase</keyword>
<evidence type="ECO:0000256" key="6">
    <source>
        <dbReference type="ARBA" id="ARBA00022737"/>
    </source>
</evidence>
<comment type="caution">
    <text evidence="14">The sequence shown here is derived from an EMBL/GenBank/DDBJ whole genome shotgun (WGS) entry which is preliminary data.</text>
</comment>
<comment type="subcellular location">
    <subcellularLocation>
        <location evidence="1">Nucleus</location>
    </subcellularLocation>
</comment>
<feature type="active site" description="Nucleophile" evidence="10">
    <location>
        <position position="208"/>
    </location>
</feature>
<dbReference type="PANTHER" id="PTHR19865:SF0">
    <property type="entry name" value="U3 SMALL NUCLEOLAR RNA-INTERACTING PROTEIN 2"/>
    <property type="match status" value="1"/>
</dbReference>
<dbReference type="InterPro" id="IPR049560">
    <property type="entry name" value="MeTrfase_RsmB-F_NOP2_cat"/>
</dbReference>
<dbReference type="GO" id="GO:0032259">
    <property type="term" value="P:methylation"/>
    <property type="evidence" value="ECO:0007669"/>
    <property type="project" value="UniProtKB-KW"/>
</dbReference>
<dbReference type="InterPro" id="IPR001678">
    <property type="entry name" value="MeTrfase_RsmB-F_NOP2_dom"/>
</dbReference>
<dbReference type="GO" id="GO:0034511">
    <property type="term" value="F:U3 snoRNA binding"/>
    <property type="evidence" value="ECO:0007669"/>
    <property type="project" value="InterPro"/>
</dbReference>
<accession>A0AAE1UU59</accession>
<dbReference type="PROSITE" id="PS50294">
    <property type="entry name" value="WD_REPEATS_REGION"/>
    <property type="match status" value="1"/>
</dbReference>
<keyword evidence="7 10" id="KW-0694">RNA-binding</keyword>
<dbReference type="GO" id="GO:0008168">
    <property type="term" value="F:methyltransferase activity"/>
    <property type="evidence" value="ECO:0007669"/>
    <property type="project" value="UniProtKB-KW"/>
</dbReference>
<evidence type="ECO:0000256" key="1">
    <source>
        <dbReference type="ARBA" id="ARBA00004123"/>
    </source>
</evidence>
<keyword evidence="15" id="KW-1185">Reference proteome</keyword>
<organism evidence="14 15">
    <name type="scientific">Anisodus tanguticus</name>
    <dbReference type="NCBI Taxonomy" id="243964"/>
    <lineage>
        <taxon>Eukaryota</taxon>
        <taxon>Viridiplantae</taxon>
        <taxon>Streptophyta</taxon>
        <taxon>Embryophyta</taxon>
        <taxon>Tracheophyta</taxon>
        <taxon>Spermatophyta</taxon>
        <taxon>Magnoliopsida</taxon>
        <taxon>eudicotyledons</taxon>
        <taxon>Gunneridae</taxon>
        <taxon>Pentapetalae</taxon>
        <taxon>asterids</taxon>
        <taxon>lamiids</taxon>
        <taxon>Solanales</taxon>
        <taxon>Solanaceae</taxon>
        <taxon>Solanoideae</taxon>
        <taxon>Hyoscyameae</taxon>
        <taxon>Anisodus</taxon>
    </lineage>
</organism>
<dbReference type="Gene3D" id="2.130.10.10">
    <property type="entry name" value="YVTN repeat-like/Quinoprotein amine dehydrogenase"/>
    <property type="match status" value="1"/>
</dbReference>
<evidence type="ECO:0000256" key="9">
    <source>
        <dbReference type="PROSITE-ProRule" id="PRU00221"/>
    </source>
</evidence>
<evidence type="ECO:0000313" key="14">
    <source>
        <dbReference type="EMBL" id="KAK4337284.1"/>
    </source>
</evidence>
<feature type="coiled-coil region" evidence="11">
    <location>
        <begin position="113"/>
        <end position="151"/>
    </location>
</feature>
<dbReference type="AlphaFoldDB" id="A0AAE1UU59"/>
<evidence type="ECO:0000256" key="7">
    <source>
        <dbReference type="ARBA" id="ARBA00022884"/>
    </source>
</evidence>
<evidence type="ECO:0000256" key="3">
    <source>
        <dbReference type="ARBA" id="ARBA00022603"/>
    </source>
</evidence>
<dbReference type="Proteomes" id="UP001291623">
    <property type="component" value="Unassembled WGS sequence"/>
</dbReference>
<comment type="caution">
    <text evidence="10">Lacks conserved residue(s) required for the propagation of feature annotation.</text>
</comment>
<reference evidence="14" key="1">
    <citation type="submission" date="2023-12" db="EMBL/GenBank/DDBJ databases">
        <title>Genome assembly of Anisodus tanguticus.</title>
        <authorList>
            <person name="Wang Y.-J."/>
        </authorList>
    </citation>
    <scope>NUCLEOTIDE SEQUENCE</scope>
    <source>
        <strain evidence="14">KB-2021</strain>
        <tissue evidence="14">Leaf</tissue>
    </source>
</reference>
<protein>
    <recommendedName>
        <fullName evidence="13">SAM-dependent MTase RsmB/NOP-type domain-containing protein</fullName>
    </recommendedName>
</protein>
<dbReference type="InterPro" id="IPR036322">
    <property type="entry name" value="WD40_repeat_dom_sf"/>
</dbReference>
<evidence type="ECO:0000256" key="5">
    <source>
        <dbReference type="ARBA" id="ARBA00022691"/>
    </source>
</evidence>
<feature type="domain" description="SAM-dependent MTase RsmB/NOP-type" evidence="13">
    <location>
        <begin position="148"/>
        <end position="276"/>
    </location>
</feature>
<dbReference type="EMBL" id="JAVYJV010000041">
    <property type="protein sequence ID" value="KAK4337284.1"/>
    <property type="molecule type" value="Genomic_DNA"/>
</dbReference>
<evidence type="ECO:0000256" key="8">
    <source>
        <dbReference type="ARBA" id="ARBA00023242"/>
    </source>
</evidence>
<evidence type="ECO:0000259" key="13">
    <source>
        <dbReference type="PROSITE" id="PS51686"/>
    </source>
</evidence>
<evidence type="ECO:0000256" key="4">
    <source>
        <dbReference type="ARBA" id="ARBA00022679"/>
    </source>
</evidence>
<sequence length="276" mass="31607">MCYVQTLFGHQETITSIDMLIKERAVTSGGFDSTLRLWKIAEETQLVFQGESESLECVKLIDEQRFISGTMNVKEHAEESNGLNNGSPAHKRLKKDVENGEEASVEYDFDKETQKTLEEIDICQNEIDSLNEKASEEILKVEQNNNDQEIDVLFLDPSCSGSGMIDKREETNNLNEDRQRLMKLASFQTKLLCHAMSLKPKLIVYSTCSFSIWENEFVICKALEQAVNKEDYELINAFEEWPQRGDQKFSCAQEVIKAGPNRGTRDSRMSNETKFF</sequence>
<evidence type="ECO:0000256" key="2">
    <source>
        <dbReference type="ARBA" id="ARBA00022574"/>
    </source>
</evidence>
<dbReference type="GO" id="GO:0032040">
    <property type="term" value="C:small-subunit processome"/>
    <property type="evidence" value="ECO:0007669"/>
    <property type="project" value="TreeGrafter"/>
</dbReference>
<evidence type="ECO:0000256" key="10">
    <source>
        <dbReference type="PROSITE-ProRule" id="PRU01023"/>
    </source>
</evidence>
<keyword evidence="5 10" id="KW-0949">S-adenosyl-L-methionine</keyword>
<dbReference type="PANTHER" id="PTHR19865">
    <property type="entry name" value="U3 SMALL NUCLEOLAR RNA INTERACTING PROTEIN 2"/>
    <property type="match status" value="1"/>
</dbReference>
<comment type="similarity">
    <text evidence="10">Belongs to the class I-like SAM-binding methyltransferase superfamily. RsmB/NOP family.</text>
</comment>
<keyword evidence="11" id="KW-0175">Coiled coil</keyword>
<keyword evidence="2 9" id="KW-0853">WD repeat</keyword>
<dbReference type="PROSITE" id="PS50082">
    <property type="entry name" value="WD_REPEATS_2"/>
    <property type="match status" value="1"/>
</dbReference>
<dbReference type="SUPFAM" id="SSF53335">
    <property type="entry name" value="S-adenosyl-L-methionine-dependent methyltransferases"/>
    <property type="match status" value="1"/>
</dbReference>
<feature type="repeat" description="WD" evidence="9">
    <location>
        <begin position="7"/>
        <end position="48"/>
    </location>
</feature>
<dbReference type="InterPro" id="IPR039241">
    <property type="entry name" value="Rrp9-like"/>
</dbReference>
<evidence type="ECO:0000313" key="15">
    <source>
        <dbReference type="Proteomes" id="UP001291623"/>
    </source>
</evidence>
<evidence type="ECO:0000256" key="12">
    <source>
        <dbReference type="SAM" id="MobiDB-lite"/>
    </source>
</evidence>
<dbReference type="InterPro" id="IPR001680">
    <property type="entry name" value="WD40_rpt"/>
</dbReference>
<gene>
    <name evidence="14" type="ORF">RND71_043282</name>
</gene>
<keyword evidence="8" id="KW-0539">Nucleus</keyword>
<dbReference type="Pfam" id="PF01189">
    <property type="entry name" value="Methyltr_RsmB-F"/>
    <property type="match status" value="1"/>
</dbReference>
<dbReference type="InterPro" id="IPR029063">
    <property type="entry name" value="SAM-dependent_MTases_sf"/>
</dbReference>
<feature type="binding site" evidence="10">
    <location>
        <position position="156"/>
    </location>
    <ligand>
        <name>S-adenosyl-L-methionine</name>
        <dbReference type="ChEBI" id="CHEBI:59789"/>
    </ligand>
</feature>
<name>A0AAE1UU59_9SOLA</name>
<feature type="region of interest" description="Disordered" evidence="12">
    <location>
        <begin position="77"/>
        <end position="106"/>
    </location>
</feature>
<evidence type="ECO:0000256" key="11">
    <source>
        <dbReference type="SAM" id="Coils"/>
    </source>
</evidence>
<dbReference type="SUPFAM" id="SSF50978">
    <property type="entry name" value="WD40 repeat-like"/>
    <property type="match status" value="1"/>
</dbReference>
<dbReference type="PROSITE" id="PS51686">
    <property type="entry name" value="SAM_MT_RSMB_NOP"/>
    <property type="match status" value="1"/>
</dbReference>
<dbReference type="InterPro" id="IPR015943">
    <property type="entry name" value="WD40/YVTN_repeat-like_dom_sf"/>
</dbReference>
<keyword evidence="6" id="KW-0677">Repeat</keyword>
<keyword evidence="4 10" id="KW-0808">Transferase</keyword>